<dbReference type="VEuPathDB" id="FungiDB:LELG_00835"/>
<dbReference type="GO" id="GO:0030170">
    <property type="term" value="F:pyridoxal phosphate binding"/>
    <property type="evidence" value="ECO:0007669"/>
    <property type="project" value="UniProtKB-UniRule"/>
</dbReference>
<protein>
    <recommendedName>
        <fullName evidence="2">Pyridoxal phosphate homeostasis protein</fullName>
        <shortName evidence="2">PLP homeostasis protein</shortName>
    </recommendedName>
</protein>
<dbReference type="SUPFAM" id="SSF51419">
    <property type="entry name" value="PLP-binding barrel"/>
    <property type="match status" value="1"/>
</dbReference>
<dbReference type="NCBIfam" id="TIGR00044">
    <property type="entry name" value="YggS family pyridoxal phosphate-dependent enzyme"/>
    <property type="match status" value="1"/>
</dbReference>
<dbReference type="OrthoDB" id="10264196at2759"/>
<dbReference type="Pfam" id="PF01168">
    <property type="entry name" value="Ala_racemase_N"/>
    <property type="match status" value="1"/>
</dbReference>
<organism evidence="6 7">
    <name type="scientific">Lodderomyces elongisporus (strain ATCC 11503 / CBS 2605 / JCM 1781 / NBRC 1676 / NRRL YB-4239)</name>
    <name type="common">Yeast</name>
    <name type="synonym">Saccharomyces elongisporus</name>
    <dbReference type="NCBI Taxonomy" id="379508"/>
    <lineage>
        <taxon>Eukaryota</taxon>
        <taxon>Fungi</taxon>
        <taxon>Dikarya</taxon>
        <taxon>Ascomycota</taxon>
        <taxon>Saccharomycotina</taxon>
        <taxon>Pichiomycetes</taxon>
        <taxon>Debaryomycetaceae</taxon>
        <taxon>Candida/Lodderomyces clade</taxon>
        <taxon>Lodderomyces</taxon>
    </lineage>
</organism>
<accession>A5DTZ9</accession>
<dbReference type="FunFam" id="3.20.20.10:FF:000018">
    <property type="entry name" value="Pyridoxal phosphate homeostasis protein"/>
    <property type="match status" value="1"/>
</dbReference>
<keyword evidence="1 2" id="KW-0663">Pyridoxal phosphate</keyword>
<dbReference type="InParanoid" id="A5DTZ9"/>
<proteinExistence type="inferred from homology"/>
<dbReference type="InterPro" id="IPR029066">
    <property type="entry name" value="PLP-binding_barrel"/>
</dbReference>
<evidence type="ECO:0000256" key="3">
    <source>
        <dbReference type="PIRSR" id="PIRSR004848-1"/>
    </source>
</evidence>
<evidence type="ECO:0000256" key="2">
    <source>
        <dbReference type="HAMAP-Rule" id="MF_03225"/>
    </source>
</evidence>
<dbReference type="FunCoup" id="A5DTZ9">
    <property type="interactions" value="478"/>
</dbReference>
<dbReference type="Proteomes" id="UP000001996">
    <property type="component" value="Unassembled WGS sequence"/>
</dbReference>
<evidence type="ECO:0000313" key="7">
    <source>
        <dbReference type="Proteomes" id="UP000001996"/>
    </source>
</evidence>
<comment type="function">
    <text evidence="2">Pyridoxal 5'-phosphate (PLP)-binding protein, which may be involved in intracellular homeostatic regulation of pyridoxal 5'-phosphate (PLP), the active form of vitamin B6.</text>
</comment>
<evidence type="ECO:0000256" key="4">
    <source>
        <dbReference type="RuleBase" id="RU004514"/>
    </source>
</evidence>
<gene>
    <name evidence="6" type="ORF">LELG_00835</name>
</gene>
<dbReference type="STRING" id="379508.A5DTZ9"/>
<dbReference type="InterPro" id="IPR001608">
    <property type="entry name" value="Ala_racemase_N"/>
</dbReference>
<dbReference type="HOGENOM" id="CLU_059988_2_0_1"/>
<dbReference type="PANTHER" id="PTHR10146:SF14">
    <property type="entry name" value="PYRIDOXAL PHOSPHATE HOMEOSTASIS PROTEIN"/>
    <property type="match status" value="1"/>
</dbReference>
<dbReference type="InterPro" id="IPR011078">
    <property type="entry name" value="PyrdxlP_homeostasis"/>
</dbReference>
<dbReference type="PIRSF" id="PIRSF004848">
    <property type="entry name" value="YBL036c_PLPDEIII"/>
    <property type="match status" value="1"/>
</dbReference>
<dbReference type="AlphaFoldDB" id="A5DTZ9"/>
<evidence type="ECO:0000256" key="1">
    <source>
        <dbReference type="ARBA" id="ARBA00022898"/>
    </source>
</evidence>
<comment type="cofactor">
    <cofactor evidence="3">
        <name>pyridoxal 5'-phosphate</name>
        <dbReference type="ChEBI" id="CHEBI:597326"/>
    </cofactor>
</comment>
<evidence type="ECO:0000313" key="6">
    <source>
        <dbReference type="EMBL" id="EDK42657.1"/>
    </source>
</evidence>
<dbReference type="Gene3D" id="3.20.20.10">
    <property type="entry name" value="Alanine racemase"/>
    <property type="match status" value="1"/>
</dbReference>
<reference evidence="6 7" key="1">
    <citation type="journal article" date="2009" name="Nature">
        <title>Evolution of pathogenicity and sexual reproduction in eight Candida genomes.</title>
        <authorList>
            <person name="Butler G."/>
            <person name="Rasmussen M.D."/>
            <person name="Lin M.F."/>
            <person name="Santos M.A."/>
            <person name="Sakthikumar S."/>
            <person name="Munro C.A."/>
            <person name="Rheinbay E."/>
            <person name="Grabherr M."/>
            <person name="Forche A."/>
            <person name="Reedy J.L."/>
            <person name="Agrafioti I."/>
            <person name="Arnaud M.B."/>
            <person name="Bates S."/>
            <person name="Brown A.J."/>
            <person name="Brunke S."/>
            <person name="Costanzo M.C."/>
            <person name="Fitzpatrick D.A."/>
            <person name="de Groot P.W."/>
            <person name="Harris D."/>
            <person name="Hoyer L.L."/>
            <person name="Hube B."/>
            <person name="Klis F.M."/>
            <person name="Kodira C."/>
            <person name="Lennard N."/>
            <person name="Logue M.E."/>
            <person name="Martin R."/>
            <person name="Neiman A.M."/>
            <person name="Nikolaou E."/>
            <person name="Quail M.A."/>
            <person name="Quinn J."/>
            <person name="Santos M.C."/>
            <person name="Schmitzberger F.F."/>
            <person name="Sherlock G."/>
            <person name="Shah P."/>
            <person name="Silverstein K.A."/>
            <person name="Skrzypek M.S."/>
            <person name="Soll D."/>
            <person name="Staggs R."/>
            <person name="Stansfield I."/>
            <person name="Stumpf M.P."/>
            <person name="Sudbery P.E."/>
            <person name="Srikantha T."/>
            <person name="Zeng Q."/>
            <person name="Berman J."/>
            <person name="Berriman M."/>
            <person name="Heitman J."/>
            <person name="Gow N.A."/>
            <person name="Lorenz M.C."/>
            <person name="Birren B.W."/>
            <person name="Kellis M."/>
            <person name="Cuomo C.A."/>
        </authorList>
    </citation>
    <scope>NUCLEOTIDE SEQUENCE [LARGE SCALE GENOMIC DNA]</scope>
    <source>
        <strain evidence="7">ATCC 11503 / BCRC 21390 / CBS 2605 / JCM 1781 / NBRC 1676 / NRRL YB-4239</strain>
    </source>
</reference>
<dbReference type="HAMAP" id="MF_02087">
    <property type="entry name" value="PLP_homeostasis"/>
    <property type="match status" value="1"/>
</dbReference>
<dbReference type="PANTHER" id="PTHR10146">
    <property type="entry name" value="PROLINE SYNTHETASE CO-TRANSCRIBED BACTERIAL HOMOLOG PROTEIN"/>
    <property type="match status" value="1"/>
</dbReference>
<name>A5DTZ9_LODEL</name>
<dbReference type="GeneID" id="5235631"/>
<dbReference type="eggNOG" id="KOG3157">
    <property type="taxonomic scope" value="Eukaryota"/>
</dbReference>
<evidence type="ECO:0000259" key="5">
    <source>
        <dbReference type="Pfam" id="PF01168"/>
    </source>
</evidence>
<feature type="modified residue" description="N6-(pyridoxal phosphate)lysine" evidence="2 3">
    <location>
        <position position="69"/>
    </location>
</feature>
<feature type="domain" description="Alanine racemase N-terminal" evidence="5">
    <location>
        <begin position="45"/>
        <end position="269"/>
    </location>
</feature>
<dbReference type="KEGG" id="lel:PVL30_000804"/>
<keyword evidence="7" id="KW-1185">Reference proteome</keyword>
<dbReference type="OMA" id="PLEWHMI"/>
<sequence length="278" mass="30937">MIRAIASPLSTNSNSIKKQLATLYVSSCKMSAYPQPTESRSKELIDNYNAVLKQVHDLNPKTRLVAVSKLKPSSDIMALYAAGVRHFGENYVQELVAKSQELPKDICWHFIGGMQLGKAKDLSNKVSNLYAVETIDTFKKCKQLNSTRVKNDGEIINVYLQVNTSGEEQKSGFIDENDMEETIKFLLNDQECSKLKLAGLMTIGSFAESTGAQGENQDFKKLQELKKKLDEQYSLDLELSMGMSNDFEQAIKQGSSSVRVGSSIFGARPTKQELKKNS</sequence>
<comment type="similarity">
    <text evidence="2 4">Belongs to the pyridoxal phosphate-binding protein YggS/PROSC family.</text>
</comment>
<dbReference type="EMBL" id="CH981524">
    <property type="protein sequence ID" value="EDK42657.1"/>
    <property type="molecule type" value="Genomic_DNA"/>
</dbReference>
<dbReference type="GO" id="GO:0042816">
    <property type="term" value="P:vitamin B6 metabolic process"/>
    <property type="evidence" value="ECO:0007669"/>
    <property type="project" value="EnsemblFungi"/>
</dbReference>